<name>A0A5M6ZHM5_9PROT</name>
<dbReference type="Gene3D" id="1.10.10.60">
    <property type="entry name" value="Homeodomain-like"/>
    <property type="match status" value="1"/>
</dbReference>
<dbReference type="Proteomes" id="UP000325122">
    <property type="component" value="Unassembled WGS sequence"/>
</dbReference>
<evidence type="ECO:0000256" key="1">
    <source>
        <dbReference type="SAM" id="MobiDB-lite"/>
    </source>
</evidence>
<evidence type="ECO:0000313" key="2">
    <source>
        <dbReference type="EMBL" id="KAA5803800.1"/>
    </source>
</evidence>
<dbReference type="RefSeq" id="WP_150023068.1">
    <property type="nucleotide sequence ID" value="NZ_VWOJ01000002.1"/>
</dbReference>
<accession>A0A5M6ZHM5</accession>
<gene>
    <name evidence="2" type="ORF">F1654_08350</name>
</gene>
<evidence type="ECO:0000313" key="3">
    <source>
        <dbReference type="Proteomes" id="UP000325122"/>
    </source>
</evidence>
<organism evidence="2 3">
    <name type="scientific">Alkalicaulis satelles</name>
    <dbReference type="NCBI Taxonomy" id="2609175"/>
    <lineage>
        <taxon>Bacteria</taxon>
        <taxon>Pseudomonadati</taxon>
        <taxon>Pseudomonadota</taxon>
        <taxon>Alphaproteobacteria</taxon>
        <taxon>Maricaulales</taxon>
        <taxon>Maricaulaceae</taxon>
        <taxon>Alkalicaulis</taxon>
    </lineage>
</organism>
<sequence>MAYSASNGGYARNAGKRWRGEDLAQLRALARKGAPVRLISLRLGRPDSAIRAKAGELGLTLSNAEPVIAPAPSRTLSRTPRRDIAPAMAPARAPQGDLFAHA</sequence>
<feature type="region of interest" description="Disordered" evidence="1">
    <location>
        <begin position="71"/>
        <end position="102"/>
    </location>
</feature>
<dbReference type="EMBL" id="VWOJ01000002">
    <property type="protein sequence ID" value="KAA5803800.1"/>
    <property type="molecule type" value="Genomic_DNA"/>
</dbReference>
<proteinExistence type="predicted"/>
<protein>
    <submittedName>
        <fullName evidence="2">Uncharacterized protein</fullName>
    </submittedName>
</protein>
<keyword evidence="3" id="KW-1185">Reference proteome</keyword>
<comment type="caution">
    <text evidence="2">The sequence shown here is derived from an EMBL/GenBank/DDBJ whole genome shotgun (WGS) entry which is preliminary data.</text>
</comment>
<dbReference type="AlphaFoldDB" id="A0A5M6ZHM5"/>
<reference evidence="2 3" key="1">
    <citation type="submission" date="2019-09" db="EMBL/GenBank/DDBJ databases">
        <authorList>
            <person name="Kevbrin V."/>
            <person name="Grouzdev D.S."/>
        </authorList>
    </citation>
    <scope>NUCLEOTIDE SEQUENCE [LARGE SCALE GENOMIC DNA]</scope>
    <source>
        <strain evidence="2 3">G-192</strain>
    </source>
</reference>